<protein>
    <recommendedName>
        <fullName evidence="3">LysR family regulatory protein</fullName>
    </recommendedName>
</protein>
<accession>E4V4A6</accession>
<dbReference type="Proteomes" id="UP000002669">
    <property type="component" value="Unassembled WGS sequence"/>
</dbReference>
<dbReference type="Gene3D" id="3.30.559.10">
    <property type="entry name" value="Chloramphenicol acetyltransferase-like domain"/>
    <property type="match status" value="2"/>
</dbReference>
<dbReference type="EMBL" id="DS989828">
    <property type="protein sequence ID" value="EFR04830.1"/>
    <property type="molecule type" value="Genomic_DNA"/>
</dbReference>
<proteinExistence type="predicted"/>
<dbReference type="InterPro" id="IPR023213">
    <property type="entry name" value="CAT-like_dom_sf"/>
</dbReference>
<dbReference type="AlphaFoldDB" id="E4V4A6"/>
<dbReference type="OMA" id="HITSFND"/>
<evidence type="ECO:0000313" key="1">
    <source>
        <dbReference type="EMBL" id="EFR04830.1"/>
    </source>
</evidence>
<dbReference type="HOGENOM" id="CLU_029797_2_1_1"/>
<dbReference type="InParanoid" id="E4V4A6"/>
<reference evidence="2" key="1">
    <citation type="journal article" date="2012" name="MBio">
        <title>Comparative genome analysis of Trichophyton rubrum and related dermatophytes reveals candidate genes involved in infection.</title>
        <authorList>
            <person name="Martinez D.A."/>
            <person name="Oliver B.G."/>
            <person name="Graeser Y."/>
            <person name="Goldberg J.M."/>
            <person name="Li W."/>
            <person name="Martinez-Rossi N.M."/>
            <person name="Monod M."/>
            <person name="Shelest E."/>
            <person name="Barton R.C."/>
            <person name="Birch E."/>
            <person name="Brakhage A.A."/>
            <person name="Chen Z."/>
            <person name="Gurr S.J."/>
            <person name="Heiman D."/>
            <person name="Heitman J."/>
            <person name="Kosti I."/>
            <person name="Rossi A."/>
            <person name="Saif S."/>
            <person name="Samalova M."/>
            <person name="Saunders C.W."/>
            <person name="Shea T."/>
            <person name="Summerbell R.C."/>
            <person name="Xu J."/>
            <person name="Young S."/>
            <person name="Zeng Q."/>
            <person name="Birren B.W."/>
            <person name="Cuomo C.A."/>
            <person name="White T.C."/>
        </authorList>
    </citation>
    <scope>NUCLEOTIDE SEQUENCE [LARGE SCALE GENOMIC DNA]</scope>
    <source>
        <strain evidence="2">ATCC MYA-4604 / CBS 118893</strain>
    </source>
</reference>
<dbReference type="RefSeq" id="XP_003170593.1">
    <property type="nucleotide sequence ID" value="XM_003170545.1"/>
</dbReference>
<name>E4V4A6_ARTGP</name>
<sequence>MDVYPVHLLDNADDYRKIVMSYIFRFSDVLDGQKLADSLSALLEIGDWRKLGGRFKLNKDGNLEIHVPRQFTPEAPAVTFSQKIIAASVDTDPLGKQLPKLTGCHPVQRTPPQLRDFAGTPSPPRSIKEMLERDATLLHLHVVCFSDATVVGITWPHVLMDAMGLQALLRNWSLVLDGKAEDVLPLAGARDDPVQELLRQDAGPAEAPVLEKLSFGLLGTVTFLFRLIWMKLRNPGFEQRTIIFPQDRLNQLCARARSDLESQGEKELFLGEGDVLAAWAARVLAASQPRPHLATIVSVVNFRFTLSALQGKGAQYIQNMLQLVYVSLARGWTAEPFGFTALAHRQQLAEQCTESQTLSYLRMQQDHIEAKGKLRLLFGNPKASVLMVNNLAKLDFFRNIDFSAAVVRRDPTRPNPPGAIVYYHTQVMNDHSVFSSYLGVLGKDHSGRILINGTFPTKTWELIIQELKGEI</sequence>
<evidence type="ECO:0000313" key="2">
    <source>
        <dbReference type="Proteomes" id="UP000002669"/>
    </source>
</evidence>
<dbReference type="OrthoDB" id="21502at2759"/>
<evidence type="ECO:0008006" key="3">
    <source>
        <dbReference type="Google" id="ProtNLM"/>
    </source>
</evidence>
<dbReference type="eggNOG" id="ENOG502S6KB">
    <property type="taxonomic scope" value="Eukaryota"/>
</dbReference>
<organism evidence="2">
    <name type="scientific">Arthroderma gypseum (strain ATCC MYA-4604 / CBS 118893)</name>
    <name type="common">Microsporum gypseum</name>
    <dbReference type="NCBI Taxonomy" id="535722"/>
    <lineage>
        <taxon>Eukaryota</taxon>
        <taxon>Fungi</taxon>
        <taxon>Dikarya</taxon>
        <taxon>Ascomycota</taxon>
        <taxon>Pezizomycotina</taxon>
        <taxon>Eurotiomycetes</taxon>
        <taxon>Eurotiomycetidae</taxon>
        <taxon>Onygenales</taxon>
        <taxon>Arthrodermataceae</taxon>
        <taxon>Nannizzia</taxon>
    </lineage>
</organism>
<gene>
    <name evidence="1" type="ORF">MGYG_07836</name>
</gene>
<dbReference type="VEuPathDB" id="FungiDB:MGYG_07836"/>
<dbReference type="GeneID" id="10025834"/>
<keyword evidence="2" id="KW-1185">Reference proteome</keyword>